<comment type="caution">
    <text evidence="1">The sequence shown here is derived from an EMBL/GenBank/DDBJ whole genome shotgun (WGS) entry which is preliminary data.</text>
</comment>
<accession>A0A090YAK6</accession>
<protein>
    <submittedName>
        <fullName evidence="1">Putative membrane protein</fullName>
    </submittedName>
</protein>
<reference evidence="1 2" key="1">
    <citation type="submission" date="2014-04" db="EMBL/GenBank/DDBJ databases">
        <authorList>
            <person name="Bishop-Lilly K.A."/>
            <person name="Broomall S.M."/>
            <person name="Chain P.S."/>
            <person name="Chertkov O."/>
            <person name="Coyne S.R."/>
            <person name="Daligault H.E."/>
            <person name="Davenport K.W."/>
            <person name="Erkkila T."/>
            <person name="Frey K.G."/>
            <person name="Gibbons H.S."/>
            <person name="Gu W."/>
            <person name="Jaissle J."/>
            <person name="Johnson S.L."/>
            <person name="Koroleva G.I."/>
            <person name="Ladner J.T."/>
            <person name="Lo C.-C."/>
            <person name="Minogue T.D."/>
            <person name="Munk C."/>
            <person name="Palacios G.F."/>
            <person name="Redden C.L."/>
            <person name="Rosenzweig C.N."/>
            <person name="Scholz M.B."/>
            <person name="Teshima H."/>
            <person name="Xu Y."/>
        </authorList>
    </citation>
    <scope>NUCLEOTIDE SEQUENCE [LARGE SCALE GENOMIC DNA]</scope>
    <source>
        <strain evidence="1 2">BHP</strain>
    </source>
</reference>
<gene>
    <name evidence="1" type="ORF">DJ93_5736</name>
</gene>
<name>A0A090YAK6_9BACI</name>
<organism evidence="1 2">
    <name type="scientific">Bacillus clarus</name>
    <dbReference type="NCBI Taxonomy" id="2338372"/>
    <lineage>
        <taxon>Bacteria</taxon>
        <taxon>Bacillati</taxon>
        <taxon>Bacillota</taxon>
        <taxon>Bacilli</taxon>
        <taxon>Bacillales</taxon>
        <taxon>Bacillaceae</taxon>
        <taxon>Bacillus</taxon>
        <taxon>Bacillus cereus group</taxon>
    </lineage>
</organism>
<dbReference type="AlphaFoldDB" id="A0A090YAK6"/>
<sequence length="29" mass="3343">MSKFIVTMLGATVIWVVSYWGKIDIKLQD</sequence>
<dbReference type="EMBL" id="JMQC01000011">
    <property type="protein sequence ID" value="KFM95206.1"/>
    <property type="molecule type" value="Genomic_DNA"/>
</dbReference>
<evidence type="ECO:0000313" key="1">
    <source>
        <dbReference type="EMBL" id="KFM95206.1"/>
    </source>
</evidence>
<dbReference type="Proteomes" id="UP000029389">
    <property type="component" value="Unassembled WGS sequence"/>
</dbReference>
<proteinExistence type="predicted"/>
<evidence type="ECO:0000313" key="2">
    <source>
        <dbReference type="Proteomes" id="UP000029389"/>
    </source>
</evidence>